<dbReference type="RefSeq" id="WP_176791579.1">
    <property type="nucleotide sequence ID" value="NZ_FNQR01000012.1"/>
</dbReference>
<dbReference type="EMBL" id="FNQR01000012">
    <property type="protein sequence ID" value="SEB00588.1"/>
    <property type="molecule type" value="Genomic_DNA"/>
</dbReference>
<dbReference type="PRINTS" id="PR00411">
    <property type="entry name" value="PNDRDTASEI"/>
</dbReference>
<dbReference type="Pfam" id="PF07992">
    <property type="entry name" value="Pyr_redox_2"/>
    <property type="match status" value="1"/>
</dbReference>
<evidence type="ECO:0000259" key="6">
    <source>
        <dbReference type="Pfam" id="PF02852"/>
    </source>
</evidence>
<dbReference type="STRING" id="571932.SAMN05421743_112125"/>
<evidence type="ECO:0000256" key="5">
    <source>
        <dbReference type="PIRSR" id="PIRSR000350-4"/>
    </source>
</evidence>
<sequence length="449" mass="49368">MNTTYDMIVIGTGVAGSTVATKAQKAGLEVAIVDERQYGGTCPQRGCDPKKVMAGISKIVDDAKRVKGLGLDGDVTLNWKDLQAFKKKFTEPVPEGTEEKFNSLGIRRYHGTASFLDPHTLKIGEHNVTAKYIVIATGAKPADLPFEGFEHLVTSDQFLEMEELPDRLLFVGGGYISFEFAQLAARLGKDVLIVHRGRNVLENHDFEMTNKLIEHTKDLGVEIHTNTEVTKVTKLDSGYKIDVKKFNHEHALKADMVFHGAGRAPNIEHLELANAGIEFSKQGIKVNENQQSLPHPHIYAAGDCADTVLPPLTPAAGEEGTRLVSHILDDKPMAPVQKPVPSIVFTYPVLASVGLSQQEAREKNIPYESESKTITKFFTYQRTKEPGAYVKILLNPSTGEILGAHFLSSEAEHLVNIFALAIQQGLTKHDLKSVLWGYPTAESDIPSFF</sequence>
<evidence type="ECO:0000256" key="1">
    <source>
        <dbReference type="ARBA" id="ARBA00007532"/>
    </source>
</evidence>
<dbReference type="GO" id="GO:0016491">
    <property type="term" value="F:oxidoreductase activity"/>
    <property type="evidence" value="ECO:0007669"/>
    <property type="project" value="InterPro"/>
</dbReference>
<protein>
    <submittedName>
        <fullName evidence="8">Glutathione reductase (NADPH)</fullName>
    </submittedName>
</protein>
<keyword evidence="2" id="KW-0285">Flavoprotein</keyword>
<dbReference type="GO" id="GO:0000166">
    <property type="term" value="F:nucleotide binding"/>
    <property type="evidence" value="ECO:0007669"/>
    <property type="project" value="UniProtKB-KW"/>
</dbReference>
<keyword evidence="4" id="KW-0547">Nucleotide-binding</keyword>
<gene>
    <name evidence="8" type="ORF">SAMN05421743_112125</name>
</gene>
<proteinExistence type="inferred from homology"/>
<feature type="binding site" evidence="4">
    <location>
        <begin position="172"/>
        <end position="179"/>
    </location>
    <ligand>
        <name>NAD(+)</name>
        <dbReference type="ChEBI" id="CHEBI:57540"/>
    </ligand>
</feature>
<feature type="binding site" evidence="4">
    <location>
        <position position="51"/>
    </location>
    <ligand>
        <name>FAD</name>
        <dbReference type="ChEBI" id="CHEBI:57692"/>
    </ligand>
</feature>
<comment type="similarity">
    <text evidence="1">Belongs to the class-I pyridine nucleotide-disulfide oxidoreductase family.</text>
</comment>
<dbReference type="Gene3D" id="3.30.390.30">
    <property type="match status" value="1"/>
</dbReference>
<dbReference type="Gene3D" id="3.50.50.60">
    <property type="entry name" value="FAD/NAD(P)-binding domain"/>
    <property type="match status" value="2"/>
</dbReference>
<dbReference type="PANTHER" id="PTHR43014">
    <property type="entry name" value="MERCURIC REDUCTASE"/>
    <property type="match status" value="1"/>
</dbReference>
<dbReference type="InterPro" id="IPR001100">
    <property type="entry name" value="Pyr_nuc-diS_OxRdtase"/>
</dbReference>
<dbReference type="SUPFAM" id="SSF51905">
    <property type="entry name" value="FAD/NAD(P)-binding domain"/>
    <property type="match status" value="1"/>
</dbReference>
<dbReference type="PANTHER" id="PTHR43014:SF5">
    <property type="entry name" value="GLUTATHIONE REDUCTASE (NADPH)"/>
    <property type="match status" value="1"/>
</dbReference>
<dbReference type="InterPro" id="IPR036188">
    <property type="entry name" value="FAD/NAD-bd_sf"/>
</dbReference>
<keyword evidence="9" id="KW-1185">Reference proteome</keyword>
<evidence type="ECO:0000256" key="4">
    <source>
        <dbReference type="PIRSR" id="PIRSR000350-3"/>
    </source>
</evidence>
<feature type="binding site" evidence="4">
    <location>
        <position position="262"/>
    </location>
    <ligand>
        <name>NAD(+)</name>
        <dbReference type="ChEBI" id="CHEBI:57540"/>
    </ligand>
</feature>
<dbReference type="InterPro" id="IPR016156">
    <property type="entry name" value="FAD/NAD-linked_Rdtase_dimer_sf"/>
</dbReference>
<evidence type="ECO:0000313" key="9">
    <source>
        <dbReference type="Proteomes" id="UP000198584"/>
    </source>
</evidence>
<feature type="domain" description="Pyridine nucleotide-disulphide oxidoreductase dimerisation" evidence="6">
    <location>
        <begin position="340"/>
        <end position="442"/>
    </location>
</feature>
<feature type="binding site" evidence="4">
    <location>
        <position position="303"/>
    </location>
    <ligand>
        <name>FAD</name>
        <dbReference type="ChEBI" id="CHEBI:57692"/>
    </ligand>
</feature>
<feature type="disulfide bond" description="Redox-active" evidence="5">
    <location>
        <begin position="42"/>
        <end position="47"/>
    </location>
</feature>
<evidence type="ECO:0000256" key="2">
    <source>
        <dbReference type="ARBA" id="ARBA00022630"/>
    </source>
</evidence>
<dbReference type="InterPro" id="IPR023753">
    <property type="entry name" value="FAD/NAD-binding_dom"/>
</dbReference>
<evidence type="ECO:0000259" key="7">
    <source>
        <dbReference type="Pfam" id="PF07992"/>
    </source>
</evidence>
<dbReference type="InterPro" id="IPR004099">
    <property type="entry name" value="Pyr_nucl-diS_OxRdtase_dimer"/>
</dbReference>
<keyword evidence="3 4" id="KW-0274">FAD</keyword>
<dbReference type="Proteomes" id="UP000198584">
    <property type="component" value="Unassembled WGS sequence"/>
</dbReference>
<dbReference type="SUPFAM" id="SSF55424">
    <property type="entry name" value="FAD/NAD-linked reductases, dimerisation (C-terminal) domain"/>
    <property type="match status" value="1"/>
</dbReference>
<evidence type="ECO:0000256" key="3">
    <source>
        <dbReference type="ARBA" id="ARBA00022827"/>
    </source>
</evidence>
<dbReference type="PRINTS" id="PR00368">
    <property type="entry name" value="FADPNR"/>
</dbReference>
<dbReference type="AlphaFoldDB" id="A0A1H4FVB2"/>
<name>A0A1H4FVB2_9BACI</name>
<feature type="domain" description="FAD/NAD(P)-binding" evidence="7">
    <location>
        <begin position="5"/>
        <end position="320"/>
    </location>
</feature>
<evidence type="ECO:0000313" key="8">
    <source>
        <dbReference type="EMBL" id="SEB00588.1"/>
    </source>
</evidence>
<keyword evidence="4" id="KW-0520">NAD</keyword>
<reference evidence="8 9" key="1">
    <citation type="submission" date="2016-10" db="EMBL/GenBank/DDBJ databases">
        <authorList>
            <person name="de Groot N.N."/>
        </authorList>
    </citation>
    <scope>NUCLEOTIDE SEQUENCE [LARGE SCALE GENOMIC DNA]</scope>
    <source>
        <strain evidence="8 9">CCM7597</strain>
    </source>
</reference>
<dbReference type="Pfam" id="PF02852">
    <property type="entry name" value="Pyr_redox_dim"/>
    <property type="match status" value="1"/>
</dbReference>
<comment type="cofactor">
    <cofactor evidence="4">
        <name>FAD</name>
        <dbReference type="ChEBI" id="CHEBI:57692"/>
    </cofactor>
    <text evidence="4">Binds 1 FAD per subunit.</text>
</comment>
<organism evidence="8 9">
    <name type="scientific">Thalassobacillus cyri</name>
    <dbReference type="NCBI Taxonomy" id="571932"/>
    <lineage>
        <taxon>Bacteria</taxon>
        <taxon>Bacillati</taxon>
        <taxon>Bacillota</taxon>
        <taxon>Bacilli</taxon>
        <taxon>Bacillales</taxon>
        <taxon>Bacillaceae</taxon>
        <taxon>Thalassobacillus</taxon>
    </lineage>
</organism>
<dbReference type="PIRSF" id="PIRSF000350">
    <property type="entry name" value="Mercury_reductase_MerA"/>
    <property type="match status" value="1"/>
</dbReference>
<accession>A0A1H4FVB2</accession>